<keyword evidence="2" id="KW-1185">Reference proteome</keyword>
<proteinExistence type="predicted"/>
<dbReference type="EMBL" id="MU150239">
    <property type="protein sequence ID" value="KAF9466990.1"/>
    <property type="molecule type" value="Genomic_DNA"/>
</dbReference>
<dbReference type="AlphaFoldDB" id="A0A9P6CM59"/>
<reference evidence="1" key="1">
    <citation type="submission" date="2020-11" db="EMBL/GenBank/DDBJ databases">
        <authorList>
            <consortium name="DOE Joint Genome Institute"/>
            <person name="Ahrendt S."/>
            <person name="Riley R."/>
            <person name="Andreopoulos W."/>
            <person name="Labutti K."/>
            <person name="Pangilinan J."/>
            <person name="Ruiz-Duenas F.J."/>
            <person name="Barrasa J.M."/>
            <person name="Sanchez-Garcia M."/>
            <person name="Camarero S."/>
            <person name="Miyauchi S."/>
            <person name="Serrano A."/>
            <person name="Linde D."/>
            <person name="Babiker R."/>
            <person name="Drula E."/>
            <person name="Ayuso-Fernandez I."/>
            <person name="Pacheco R."/>
            <person name="Padilla G."/>
            <person name="Ferreira P."/>
            <person name="Barriuso J."/>
            <person name="Kellner H."/>
            <person name="Castanera R."/>
            <person name="Alfaro M."/>
            <person name="Ramirez L."/>
            <person name="Pisabarro A.G."/>
            <person name="Kuo A."/>
            <person name="Tritt A."/>
            <person name="Lipzen A."/>
            <person name="He G."/>
            <person name="Yan M."/>
            <person name="Ng V."/>
            <person name="Cullen D."/>
            <person name="Martin F."/>
            <person name="Rosso M.-N."/>
            <person name="Henrissat B."/>
            <person name="Hibbett D."/>
            <person name="Martinez A.T."/>
            <person name="Grigoriev I.V."/>
        </authorList>
    </citation>
    <scope>NUCLEOTIDE SEQUENCE</scope>
    <source>
        <strain evidence="1">CBS 247.69</strain>
    </source>
</reference>
<accession>A0A9P6CM59</accession>
<protein>
    <submittedName>
        <fullName evidence="1">Uncharacterized protein</fullName>
    </submittedName>
</protein>
<sequence>MMIYSAPRNVAFPRARIALPEISPRPGTVEEVVVVLFDTTELDIDVASKENMDSLEGYFELCAWVSILSFG</sequence>
<name>A0A9P6CM59_9AGAR</name>
<organism evidence="1 2">
    <name type="scientific">Collybia nuda</name>
    <dbReference type="NCBI Taxonomy" id="64659"/>
    <lineage>
        <taxon>Eukaryota</taxon>
        <taxon>Fungi</taxon>
        <taxon>Dikarya</taxon>
        <taxon>Basidiomycota</taxon>
        <taxon>Agaricomycotina</taxon>
        <taxon>Agaricomycetes</taxon>
        <taxon>Agaricomycetidae</taxon>
        <taxon>Agaricales</taxon>
        <taxon>Tricholomatineae</taxon>
        <taxon>Clitocybaceae</taxon>
        <taxon>Collybia</taxon>
    </lineage>
</organism>
<gene>
    <name evidence="1" type="ORF">BDZ94DRAFT_1250256</name>
</gene>
<comment type="caution">
    <text evidence="1">The sequence shown here is derived from an EMBL/GenBank/DDBJ whole genome shotgun (WGS) entry which is preliminary data.</text>
</comment>
<evidence type="ECO:0000313" key="2">
    <source>
        <dbReference type="Proteomes" id="UP000807353"/>
    </source>
</evidence>
<dbReference type="Proteomes" id="UP000807353">
    <property type="component" value="Unassembled WGS sequence"/>
</dbReference>
<evidence type="ECO:0000313" key="1">
    <source>
        <dbReference type="EMBL" id="KAF9466990.1"/>
    </source>
</evidence>